<evidence type="ECO:0000313" key="8">
    <source>
        <dbReference type="EMBL" id="CAZ80808.1"/>
    </source>
</evidence>
<dbReference type="HOGENOM" id="CLU_2172906_0_0_1"/>
<keyword evidence="4" id="KW-0067">ATP-binding</keyword>
<dbReference type="GeneID" id="9186027"/>
<dbReference type="GO" id="GO:0016787">
    <property type="term" value="F:hydrolase activity"/>
    <property type="evidence" value="ECO:0007669"/>
    <property type="project" value="UniProtKB-KW"/>
</dbReference>
<dbReference type="Gene3D" id="3.40.50.300">
    <property type="entry name" value="P-loop containing nucleotide triphosphate hydrolases"/>
    <property type="match status" value="1"/>
</dbReference>
<sequence length="110" mass="11951">MAEYCVSLKSCMGKKSKARVGTAVATHKPSTSAPPPTAGGSGSDESQYKVAVKFADIQGDHNSPFYSVKRFEDLGLSKEILEGIYFMNFKKPSKIQERALPLLLSDPPKI</sequence>
<feature type="short sequence motif" description="Q motif" evidence="5">
    <location>
        <begin position="69"/>
        <end position="97"/>
    </location>
</feature>
<dbReference type="InterPro" id="IPR014014">
    <property type="entry name" value="RNA_helicase_DEAD_Q_motif"/>
</dbReference>
<dbReference type="GO" id="GO:0003724">
    <property type="term" value="F:RNA helicase activity"/>
    <property type="evidence" value="ECO:0007669"/>
    <property type="project" value="InterPro"/>
</dbReference>
<dbReference type="eggNOG" id="KOG0332">
    <property type="taxonomic scope" value="Eukaryota"/>
</dbReference>
<dbReference type="EMBL" id="FN430043">
    <property type="protein sequence ID" value="CAZ80808.1"/>
    <property type="molecule type" value="Genomic_DNA"/>
</dbReference>
<protein>
    <submittedName>
        <fullName evidence="8">(Perigord truffle) hypothetical protein</fullName>
    </submittedName>
</protein>
<dbReference type="STRING" id="656061.D5G8G5"/>
<dbReference type="AlphaFoldDB" id="D5G8G5"/>
<evidence type="ECO:0000256" key="6">
    <source>
        <dbReference type="SAM" id="MobiDB-lite"/>
    </source>
</evidence>
<keyword evidence="3" id="KW-0347">Helicase</keyword>
<dbReference type="GO" id="GO:0005524">
    <property type="term" value="F:ATP binding"/>
    <property type="evidence" value="ECO:0007669"/>
    <property type="project" value="UniProtKB-KW"/>
</dbReference>
<evidence type="ECO:0000256" key="4">
    <source>
        <dbReference type="ARBA" id="ARBA00022840"/>
    </source>
</evidence>
<evidence type="ECO:0000256" key="3">
    <source>
        <dbReference type="ARBA" id="ARBA00022806"/>
    </source>
</evidence>
<evidence type="ECO:0000256" key="1">
    <source>
        <dbReference type="ARBA" id="ARBA00022741"/>
    </source>
</evidence>
<organism evidence="8 9">
    <name type="scientific">Tuber melanosporum (strain Mel28)</name>
    <name type="common">Perigord black truffle</name>
    <dbReference type="NCBI Taxonomy" id="656061"/>
    <lineage>
        <taxon>Eukaryota</taxon>
        <taxon>Fungi</taxon>
        <taxon>Dikarya</taxon>
        <taxon>Ascomycota</taxon>
        <taxon>Pezizomycotina</taxon>
        <taxon>Pezizomycetes</taxon>
        <taxon>Pezizales</taxon>
        <taxon>Tuberaceae</taxon>
        <taxon>Tuber</taxon>
    </lineage>
</organism>
<evidence type="ECO:0000256" key="2">
    <source>
        <dbReference type="ARBA" id="ARBA00022801"/>
    </source>
</evidence>
<keyword evidence="9" id="KW-1185">Reference proteome</keyword>
<dbReference type="KEGG" id="tml:GSTUM_00002854001"/>
<reference evidence="8 9" key="1">
    <citation type="journal article" date="2010" name="Nature">
        <title>Perigord black truffle genome uncovers evolutionary origins and mechanisms of symbiosis.</title>
        <authorList>
            <person name="Martin F."/>
            <person name="Kohler A."/>
            <person name="Murat C."/>
            <person name="Balestrini R."/>
            <person name="Coutinho P.M."/>
            <person name="Jaillon O."/>
            <person name="Montanini B."/>
            <person name="Morin E."/>
            <person name="Noel B."/>
            <person name="Percudani R."/>
            <person name="Porcel B."/>
            <person name="Rubini A."/>
            <person name="Amicucci A."/>
            <person name="Amselem J."/>
            <person name="Anthouard V."/>
            <person name="Arcioni S."/>
            <person name="Artiguenave F."/>
            <person name="Aury J.M."/>
            <person name="Ballario P."/>
            <person name="Bolchi A."/>
            <person name="Brenna A."/>
            <person name="Brun A."/>
            <person name="Buee M."/>
            <person name="Cantarel B."/>
            <person name="Chevalier G."/>
            <person name="Couloux A."/>
            <person name="Da Silva C."/>
            <person name="Denoeud F."/>
            <person name="Duplessis S."/>
            <person name="Ghignone S."/>
            <person name="Hilselberger B."/>
            <person name="Iotti M."/>
            <person name="Marcais B."/>
            <person name="Mello A."/>
            <person name="Miranda M."/>
            <person name="Pacioni G."/>
            <person name="Quesneville H."/>
            <person name="Riccioni C."/>
            <person name="Ruotolo R."/>
            <person name="Splivallo R."/>
            <person name="Stocchi V."/>
            <person name="Tisserant E."/>
            <person name="Viscomi A.R."/>
            <person name="Zambonelli A."/>
            <person name="Zampieri E."/>
            <person name="Henrissat B."/>
            <person name="Lebrun M.H."/>
            <person name="Paolocci F."/>
            <person name="Bonfante P."/>
            <person name="Ottonello S."/>
            <person name="Wincker P."/>
        </authorList>
    </citation>
    <scope>NUCLEOTIDE SEQUENCE [LARGE SCALE GENOMIC DNA]</scope>
    <source>
        <strain evidence="8 9">Mel28</strain>
    </source>
</reference>
<keyword evidence="1" id="KW-0547">Nucleotide-binding</keyword>
<dbReference type="RefSeq" id="XP_002836617.1">
    <property type="nucleotide sequence ID" value="XM_002836571.1"/>
</dbReference>
<evidence type="ECO:0000256" key="5">
    <source>
        <dbReference type="PROSITE-ProRule" id="PRU00552"/>
    </source>
</evidence>
<dbReference type="Proteomes" id="UP000006911">
    <property type="component" value="Unassembled WGS sequence"/>
</dbReference>
<gene>
    <name evidence="8" type="ORF">GSTUM_00002854001</name>
</gene>
<dbReference type="InterPro" id="IPR027417">
    <property type="entry name" value="P-loop_NTPase"/>
</dbReference>
<accession>D5G8G5</accession>
<feature type="domain" description="DEAD-box RNA helicase Q" evidence="7">
    <location>
        <begin position="69"/>
        <end position="97"/>
    </location>
</feature>
<feature type="region of interest" description="Disordered" evidence="6">
    <location>
        <begin position="22"/>
        <end position="45"/>
    </location>
</feature>
<dbReference type="SUPFAM" id="SSF52540">
    <property type="entry name" value="P-loop containing nucleoside triphosphate hydrolases"/>
    <property type="match status" value="1"/>
</dbReference>
<dbReference type="PROSITE" id="PS51195">
    <property type="entry name" value="Q_MOTIF"/>
    <property type="match status" value="1"/>
</dbReference>
<evidence type="ECO:0000313" key="9">
    <source>
        <dbReference type="Proteomes" id="UP000006911"/>
    </source>
</evidence>
<dbReference type="InParanoid" id="D5G8G5"/>
<name>D5G8G5_TUBMM</name>
<keyword evidence="2" id="KW-0378">Hydrolase</keyword>
<proteinExistence type="predicted"/>
<evidence type="ECO:0000259" key="7">
    <source>
        <dbReference type="PROSITE" id="PS51195"/>
    </source>
</evidence>